<sequence>MEALMILAGGLLLVLGWFWLVIAAIRLSVGRMLVALFLAPLTLFLRGRGYPTWPRLLLLLGIVSLVVGTLELQRQQPERLDLLLSGHWSAAAPATSDLQGTIMGQPFVPERIVWRGEDLVFEEGPPERLRRVLTIRFAGARSLLQEPVVQRLPGDEGEWPELVLQWYSGALAAPGLRKVVDDYSLSLDFGEPVQGRVEGRIHLHLPTIYSTWLTGRIELASVPPWLLEREQAEQLAQEQAAAHAAAAVAREEGRQPGEEKEWQELSLLALIDEPALFSGSAVRLTTWSGRVHLGTFRELSAEQRLILAQARGADRVELHFHPLDIRMIESRATP</sequence>
<reference evidence="4 5" key="1">
    <citation type="submission" date="2016-10" db="EMBL/GenBank/DDBJ databases">
        <authorList>
            <person name="de Groot N.N."/>
        </authorList>
    </citation>
    <scope>NUCLEOTIDE SEQUENCE [LARGE SCALE GENOMIC DNA]</scope>
    <source>
        <strain evidence="3 4">CGMCC 1.9095</strain>
        <strain evidence="2 5">DSM 22558</strain>
    </source>
</reference>
<dbReference type="OrthoDB" id="6867845at2"/>
<dbReference type="Proteomes" id="UP000186904">
    <property type="component" value="Unassembled WGS sequence"/>
</dbReference>
<dbReference type="Proteomes" id="UP000186599">
    <property type="component" value="Unassembled WGS sequence"/>
</dbReference>
<dbReference type="EMBL" id="FOUA01000004">
    <property type="protein sequence ID" value="SFM12321.1"/>
    <property type="molecule type" value="Genomic_DNA"/>
</dbReference>
<evidence type="ECO:0000313" key="2">
    <source>
        <dbReference type="EMBL" id="SES13678.1"/>
    </source>
</evidence>
<dbReference type="AlphaFoldDB" id="A0A1I4N9Y4"/>
<protein>
    <submittedName>
        <fullName evidence="3">Uncharacterized protein</fullName>
    </submittedName>
</protein>
<keyword evidence="1" id="KW-0812">Transmembrane</keyword>
<accession>A0A1I4N9Y4</accession>
<evidence type="ECO:0000313" key="3">
    <source>
        <dbReference type="EMBL" id="SFM12321.1"/>
    </source>
</evidence>
<evidence type="ECO:0000256" key="1">
    <source>
        <dbReference type="SAM" id="Phobius"/>
    </source>
</evidence>
<dbReference type="RefSeq" id="WP_074780093.1">
    <property type="nucleotide sequence ID" value="NZ_FOGN01000004.1"/>
</dbReference>
<keyword evidence="1" id="KW-0472">Membrane</keyword>
<organism evidence="3 4">
    <name type="scientific">Halopseudomonas bauzanensis</name>
    <dbReference type="NCBI Taxonomy" id="653930"/>
    <lineage>
        <taxon>Bacteria</taxon>
        <taxon>Pseudomonadati</taxon>
        <taxon>Pseudomonadota</taxon>
        <taxon>Gammaproteobacteria</taxon>
        <taxon>Pseudomonadales</taxon>
        <taxon>Pseudomonadaceae</taxon>
        <taxon>Halopseudomonas</taxon>
    </lineage>
</organism>
<name>A0A1I4N9Y4_9GAMM</name>
<keyword evidence="1" id="KW-1133">Transmembrane helix</keyword>
<dbReference type="EMBL" id="FOGN01000004">
    <property type="protein sequence ID" value="SES13678.1"/>
    <property type="molecule type" value="Genomic_DNA"/>
</dbReference>
<feature type="transmembrane region" description="Helical" evidence="1">
    <location>
        <begin position="6"/>
        <end position="25"/>
    </location>
</feature>
<keyword evidence="4" id="KW-1185">Reference proteome</keyword>
<proteinExistence type="predicted"/>
<dbReference type="STRING" id="653930.SAMN05216589_2440"/>
<evidence type="ECO:0000313" key="5">
    <source>
        <dbReference type="Proteomes" id="UP000186904"/>
    </source>
</evidence>
<evidence type="ECO:0000313" key="4">
    <source>
        <dbReference type="Proteomes" id="UP000186599"/>
    </source>
</evidence>
<gene>
    <name evidence="3" type="ORF">SAMN04487855_2439</name>
    <name evidence="2" type="ORF">SAMN05216589_2440</name>
</gene>